<dbReference type="GO" id="GO:0030686">
    <property type="term" value="C:90S preribosome"/>
    <property type="evidence" value="ECO:0007669"/>
    <property type="project" value="TreeGrafter"/>
</dbReference>
<dbReference type="InterPro" id="IPR057525">
    <property type="entry name" value="UTP20_C"/>
</dbReference>
<evidence type="ECO:0000259" key="3">
    <source>
        <dbReference type="Pfam" id="PF07539"/>
    </source>
</evidence>
<dbReference type="SUPFAM" id="SSF48371">
    <property type="entry name" value="ARM repeat"/>
    <property type="match status" value="3"/>
</dbReference>
<protein>
    <submittedName>
        <fullName evidence="7">Small subunit processome component 20 homolog</fullName>
    </submittedName>
</protein>
<feature type="compositionally biased region" description="Basic and acidic residues" evidence="2">
    <location>
        <begin position="1748"/>
        <end position="1757"/>
    </location>
</feature>
<feature type="domain" description="U3 small nucleolar RNA-associated protein 20" evidence="4">
    <location>
        <begin position="1833"/>
        <end position="2050"/>
    </location>
</feature>
<evidence type="ECO:0000259" key="4">
    <source>
        <dbReference type="Pfam" id="PF20416"/>
    </source>
</evidence>
<dbReference type="CTD" id="27340"/>
<feature type="coiled-coil region" evidence="1">
    <location>
        <begin position="774"/>
        <end position="801"/>
    </location>
</feature>
<feature type="region of interest" description="Disordered" evidence="2">
    <location>
        <begin position="892"/>
        <end position="920"/>
    </location>
</feature>
<name>A0AA97L7X4_EUBMA</name>
<dbReference type="InterPro" id="IPR011430">
    <property type="entry name" value="UTP20_N"/>
</dbReference>
<dbReference type="Pfam" id="PF20416">
    <property type="entry name" value="UTP20"/>
    <property type="match status" value="1"/>
</dbReference>
<evidence type="ECO:0000313" key="6">
    <source>
        <dbReference type="Proteomes" id="UP001190640"/>
    </source>
</evidence>
<sequence length="2805" mass="320406">MKTKSSSHKSENTYRFLTFSERLSNVNIDIIHRIDRTGSYAEEVETYFHEGLEKWRELNLTQHFVTFYKQVVNKCQSFHQLVYYQKDIVQSLKTHLQEKNSLALQPLLDLVVQLARDLQTDFYPHFQDFFLSITKLLDTQDTELLEWAFTSLSYLYKYLWRLMVKDMSNIYGLYSTLLAHHKQHIRNFAAESFTFLMRKVSDQNALLNLMFFDLGEHPEKVEGVGQLIFAMCKGVKNMFHSCAEKAITLILKKMGPVTETEVTFPWISVGEAFNCMVKSAAGFISKEHFDVLFRCLQESVLKLQEKITKDNCCETSEQTERILQVYLILVEYAHGSKITQPEGVCKTFIQLAGTPDLSVPCSDTLLRVISVLLLAENASVSDSLTKETVEKVFKGRFDRHSLLNFSKSMFRMEQFEKLFLPSLLEYIEHCICGDDPLVQEEALAVLAQLILEKAEPPTVGSMAFEKYPLVFMESNPGSSRRQLRSTKTEEKDHKTVLDYILSCIQLPENRYLADLSQPWAALVVLPHIRPVIKENILTAVTSFTEYLFATVDKGQLNKERLFVVCQAVSTLLSLAESLEILHLLPVEHVKNLVCTFPSEPCALLLADLYYTRLGLCGYQEHLAQEHLMELFSRLHSNISNNDSKVRLLTIRILNHFDALLPTWTESAKEAGLGELQSVFAILLQAELVPASVNDYREKLLHLRKLRHDTVQSLTPEGPLHEVPLRYLLGMLYINFSPLWDPVIELITSHANEMDNKHFWKVYYEHLEKAVTYTEKELHNELEEEQENVRNAERDKVQEGDIRALYLEQLKCQARCNERLDPANFRFLLWKAMSKFPDRVEPRSRELSPLLLRFINNEYYPADSLVAPSQDLRKKDCGDGVEKELLSEEINQTVTKEDEKDVEGEDSAASGEPVIEGMPKKKTRRAAAKHLKAHLEVFAKFSNPRALYLEPKLNEIYTQLLSHQDQNVQKIALDCIMTYKHPHLLPYRENLQRLLEDKSFKEEIVHFSISEENTVIKTEHRPELVPIVMRILYGRMRNKTGNKTQGKSAAGTRMAIVLRFLAGSLPEEIRMFLDLLFEPVKHFSNVPCHPAVLRAVKELDLSRVLPLGRLHSLFSSLDVVLKNVGHLISQYLPEIFQILLCMIATVSHILRQREQIQPRFINPLKNLRKLGVKLIADFFSDFETYSFSVEEIDAVFHAVVWPQITRLASESQYSPTLLLKVIHIWSRSPRYFPLLAKQKPCHPEWDVLSNVFALLSAKSLCEATAGVVMDIADGLLNTPDFEPSDDLCSLTVTDSVFVEVDEISGDIPSMGIRLVLPHVPAILQYLSRTMLDMTKMKKKKYRAQVSKELNILSKISKFMQDKSQSSILISLLLPFLYQSNIMQDTEIDILETVQNLLKHCLNPAAFLKPLAKLFSVIQNKLSRQTLCTVFQTLSDLENDLKYVTDTVQLNAFDPRHLDDIDFDTRLSAFQAIAAHIKEMKTVDVSYLIPVMHNCFYTIQLGEMSLSDSAILCLNSIISLLAEIDHQEEEYKEIIQGTLLEALRKGLKSKTESIQQDYTSLLSCLIRAFPKHPEFQDLVQLTDYHDPEMDFFENMKHIQIHRRARALKKLAKHITEGKVTLSSKSLQNYIMPYATTTIFDEKMLKHENMVTASVEVVGAICRHLSWSAYLYHLKHFIHVLQTGQISQKLGVSLLVMVLEAFHFDHETLDRQLKMIENKADVEVMDADPEVEIEEMEMSDGEEGQETNKNLSEDADKQKEPTGSLPDQSANRENENCQKTTKPISFLPRSKEELECLIKHIQETVTGNILPKLHRCLIAKVKRDEEHKLVKSKVVNDEEVVRVPLAFAMVKLMQSLPKEVMEENLPSILLKVCSLLRNRAQEIRDIARNTLMKMMETLGVLYFQYVLKEMQSLLVHGYQVHVLTFTVHLLLKGLASNRLNVGDLDPCLELMIEIFNQELFGEVAEEKEVKGIVSKAMEARRSKSYDSYEILAKYVGKDHVTKLILPLKEILETTTSLKMSRKVHETLRRIVSGLIMNTAMTAECILLLSHGLISENLPLITEKAKTKAPAPPDPRLPPESCLLLPPTPVRGGQKASVSSRTNMHILVESGLRLLHMSLKRSKINSSDGHVLEMLDPFVLLLISCLQSTDVKVVTGALQSLLWILKFPLPAVDTNIEQLIKQLFLLLKDFARPGAAKGQNFHLVVNCFKCVSLLVRNVKSHITDKQLQVLLGYAEEDIYDSLRQTTAFGLLKAILSRKLIVPEIDGVMQKVANLAITGQSEQVRIQCRQIYLKYIVDYPLGKKLKPNLEYIFAQLNYEYETGRDSALEMIASIFEMFPQGLLHQYCGLFFVPLCMMIVNDDSAKCKKMAALAIKSLLCKINPANRDLMFSLVASWFKSKKSVHKRLAAHTCGVFAEAEGVEFEKRLGTLLPVMEREIHPSHFEDVTDETEEKAADRLLFSFLNLLFKLIKECNILELNKHNKILNDIWGHVQSHLWFPHSWVWLTSAQIFGLLFASHKPEELVSKWSKRNLEQSQGAARGPSAINFLTEGLDTKMKTLALAFCHQLKSKFLDPSVGEQVIKNLLFVAKVLYLLAPAPDEEMNEEVCCETESQDVIAGKDENGTSVMEEREDEEAEEKSRPATLLWVMKRLSVMAKREAAYSPKDPLKRTCIFKFLGAIAVDLGKDKVKPYLPTIIAPLYRELSSTYAEQDPTLKNLAQEIIELLKKLVGLEPFSLAFASVQKQASQKRAVRKKQRALEAVSNPDIAAKKKLKRHKNKIEARKRKIEFLRPGYKAKRPRSSALKDLAMVE</sequence>
<feature type="domain" description="U3 small nucleolar RNA-associated protein 20 N-terminal" evidence="3">
    <location>
        <begin position="925"/>
        <end position="1548"/>
    </location>
</feature>
<dbReference type="RefSeq" id="XP_054845011.1">
    <property type="nucleotide sequence ID" value="XM_054989036.1"/>
</dbReference>
<feature type="region of interest" description="Disordered" evidence="2">
    <location>
        <begin position="2614"/>
        <end position="2633"/>
    </location>
</feature>
<evidence type="ECO:0000259" key="5">
    <source>
        <dbReference type="Pfam" id="PF23099"/>
    </source>
</evidence>
<dbReference type="PANTHER" id="PTHR17695:SF11">
    <property type="entry name" value="SMALL SUBUNIT PROCESSOME COMPONENT 20 HOMOLOG"/>
    <property type="match status" value="1"/>
</dbReference>
<evidence type="ECO:0000256" key="1">
    <source>
        <dbReference type="SAM" id="Coils"/>
    </source>
</evidence>
<dbReference type="Pfam" id="PF23099">
    <property type="entry name" value="UTP20_C"/>
    <property type="match status" value="1"/>
</dbReference>
<organism evidence="6 7">
    <name type="scientific">Eublepharis macularius</name>
    <name type="common">Leopard gecko</name>
    <name type="synonym">Cyrtodactylus macularius</name>
    <dbReference type="NCBI Taxonomy" id="481883"/>
    <lineage>
        <taxon>Eukaryota</taxon>
        <taxon>Metazoa</taxon>
        <taxon>Chordata</taxon>
        <taxon>Craniata</taxon>
        <taxon>Vertebrata</taxon>
        <taxon>Euteleostomi</taxon>
        <taxon>Lepidosauria</taxon>
        <taxon>Squamata</taxon>
        <taxon>Bifurcata</taxon>
        <taxon>Gekkota</taxon>
        <taxon>Eublepharidae</taxon>
        <taxon>Eublepharinae</taxon>
        <taxon>Eublepharis</taxon>
    </lineage>
</organism>
<feature type="compositionally biased region" description="Acidic residues" evidence="2">
    <location>
        <begin position="1732"/>
        <end position="1742"/>
    </location>
</feature>
<dbReference type="InterPro" id="IPR011989">
    <property type="entry name" value="ARM-like"/>
</dbReference>
<dbReference type="Gene3D" id="1.25.10.10">
    <property type="entry name" value="Leucine-rich Repeat Variant"/>
    <property type="match status" value="1"/>
</dbReference>
<keyword evidence="6" id="KW-1185">Reference proteome</keyword>
<dbReference type="FunFam" id="1.25.10.10:FF:001599">
    <property type="entry name" value="Uncharacterized protein"/>
    <property type="match status" value="1"/>
</dbReference>
<reference evidence="7" key="1">
    <citation type="submission" date="2025-08" db="UniProtKB">
        <authorList>
            <consortium name="RefSeq"/>
        </authorList>
    </citation>
    <scope>IDENTIFICATION</scope>
    <source>
        <tissue evidence="7">Blood</tissue>
    </source>
</reference>
<dbReference type="PANTHER" id="PTHR17695">
    <property type="entry name" value="SMALL SUBUNIT PROCESSOME COMPONENT 20 HOMOLOG"/>
    <property type="match status" value="1"/>
</dbReference>
<accession>A0AA97L7X4</accession>
<dbReference type="KEGG" id="emc:129336065"/>
<dbReference type="GeneID" id="129336065"/>
<evidence type="ECO:0000256" key="2">
    <source>
        <dbReference type="SAM" id="MobiDB-lite"/>
    </source>
</evidence>
<proteinExistence type="predicted"/>
<dbReference type="InterPro" id="IPR046523">
    <property type="entry name" value="UTP20_dom"/>
</dbReference>
<feature type="region of interest" description="Disordered" evidence="2">
    <location>
        <begin position="1732"/>
        <end position="1779"/>
    </location>
</feature>
<dbReference type="Pfam" id="PF07539">
    <property type="entry name" value="UTP20_N"/>
    <property type="match status" value="1"/>
</dbReference>
<keyword evidence="1" id="KW-0175">Coiled coil</keyword>
<dbReference type="Proteomes" id="UP001190640">
    <property type="component" value="Chromosome 9"/>
</dbReference>
<gene>
    <name evidence="7" type="primary">UTP20</name>
</gene>
<dbReference type="InterPro" id="IPR052575">
    <property type="entry name" value="SSU_processome_comp_20"/>
</dbReference>
<feature type="domain" description="U3 small nucleolar RNA-associated protein 20 C-terminal" evidence="5">
    <location>
        <begin position="2400"/>
        <end position="2782"/>
    </location>
</feature>
<evidence type="ECO:0000313" key="7">
    <source>
        <dbReference type="RefSeq" id="XP_054845011.1"/>
    </source>
</evidence>
<dbReference type="InterPro" id="IPR016024">
    <property type="entry name" value="ARM-type_fold"/>
</dbReference>
<dbReference type="GO" id="GO:0032040">
    <property type="term" value="C:small-subunit processome"/>
    <property type="evidence" value="ECO:0007669"/>
    <property type="project" value="TreeGrafter"/>
</dbReference>